<dbReference type="OrthoDB" id="9802815at2"/>
<dbReference type="Proteomes" id="UP000010472">
    <property type="component" value="Chromosome"/>
</dbReference>
<evidence type="ECO:0000256" key="1">
    <source>
        <dbReference type="ARBA" id="ARBA00010699"/>
    </source>
</evidence>
<dbReference type="GO" id="GO:0004479">
    <property type="term" value="F:methionyl-tRNA formyltransferase activity"/>
    <property type="evidence" value="ECO:0007669"/>
    <property type="project" value="UniProtKB-UniRule"/>
</dbReference>
<keyword evidence="4 5" id="KW-0648">Protein biosynthesis</keyword>
<evidence type="ECO:0000256" key="2">
    <source>
        <dbReference type="ARBA" id="ARBA00012261"/>
    </source>
</evidence>
<dbReference type="FunFam" id="3.40.50.12230:FF:000001">
    <property type="entry name" value="Methionyl-tRNA formyltransferase"/>
    <property type="match status" value="1"/>
</dbReference>
<dbReference type="SUPFAM" id="SSF53328">
    <property type="entry name" value="Formyltransferase"/>
    <property type="match status" value="1"/>
</dbReference>
<protein>
    <recommendedName>
        <fullName evidence="2 5">Methionyl-tRNA formyltransferase</fullName>
        <ecNumber evidence="2 5">2.1.2.9</ecNumber>
    </recommendedName>
</protein>
<dbReference type="InterPro" id="IPR001555">
    <property type="entry name" value="GART_AS"/>
</dbReference>
<feature type="binding site" evidence="5">
    <location>
        <begin position="111"/>
        <end position="114"/>
    </location>
    <ligand>
        <name>(6S)-5,6,7,8-tetrahydrofolate</name>
        <dbReference type="ChEBI" id="CHEBI:57453"/>
    </ligand>
</feature>
<evidence type="ECO:0000256" key="3">
    <source>
        <dbReference type="ARBA" id="ARBA00022679"/>
    </source>
</evidence>
<evidence type="ECO:0000313" key="9">
    <source>
        <dbReference type="Proteomes" id="UP000010472"/>
    </source>
</evidence>
<proteinExistence type="inferred from homology"/>
<dbReference type="PANTHER" id="PTHR11138">
    <property type="entry name" value="METHIONYL-TRNA FORMYLTRANSFERASE"/>
    <property type="match status" value="1"/>
</dbReference>
<comment type="catalytic activity">
    <reaction evidence="5">
        <text>L-methionyl-tRNA(fMet) + (6R)-10-formyltetrahydrofolate = N-formyl-L-methionyl-tRNA(fMet) + (6S)-5,6,7,8-tetrahydrofolate + H(+)</text>
        <dbReference type="Rhea" id="RHEA:24380"/>
        <dbReference type="Rhea" id="RHEA-COMP:9952"/>
        <dbReference type="Rhea" id="RHEA-COMP:9953"/>
        <dbReference type="ChEBI" id="CHEBI:15378"/>
        <dbReference type="ChEBI" id="CHEBI:57453"/>
        <dbReference type="ChEBI" id="CHEBI:78530"/>
        <dbReference type="ChEBI" id="CHEBI:78844"/>
        <dbReference type="ChEBI" id="CHEBI:195366"/>
        <dbReference type="EC" id="2.1.2.9"/>
    </reaction>
</comment>
<comment type="similarity">
    <text evidence="1 5">Belongs to the Fmt family.</text>
</comment>
<dbReference type="eggNOG" id="COG0223">
    <property type="taxonomic scope" value="Bacteria"/>
</dbReference>
<dbReference type="NCBIfam" id="TIGR00460">
    <property type="entry name" value="fmt"/>
    <property type="match status" value="1"/>
</dbReference>
<dbReference type="GO" id="GO:0005829">
    <property type="term" value="C:cytosol"/>
    <property type="evidence" value="ECO:0007669"/>
    <property type="project" value="TreeGrafter"/>
</dbReference>
<evidence type="ECO:0000259" key="6">
    <source>
        <dbReference type="Pfam" id="PF00551"/>
    </source>
</evidence>
<dbReference type="InterPro" id="IPR011034">
    <property type="entry name" value="Formyl_transferase-like_C_sf"/>
</dbReference>
<dbReference type="STRING" id="1173022.Cri9333_1670"/>
<reference evidence="8 9" key="1">
    <citation type="submission" date="2012-06" db="EMBL/GenBank/DDBJ databases">
        <title>Finished chromosome of genome of Crinalium epipsammum PCC 9333.</title>
        <authorList>
            <consortium name="US DOE Joint Genome Institute"/>
            <person name="Gugger M."/>
            <person name="Coursin T."/>
            <person name="Rippka R."/>
            <person name="Tandeau De Marsac N."/>
            <person name="Huntemann M."/>
            <person name="Wei C.-L."/>
            <person name="Han J."/>
            <person name="Detter J.C."/>
            <person name="Han C."/>
            <person name="Tapia R."/>
            <person name="Davenport K."/>
            <person name="Daligault H."/>
            <person name="Erkkila T."/>
            <person name="Gu W."/>
            <person name="Munk A.C.C."/>
            <person name="Teshima H."/>
            <person name="Xu Y."/>
            <person name="Chain P."/>
            <person name="Chen A."/>
            <person name="Krypides N."/>
            <person name="Mavromatis K."/>
            <person name="Markowitz V."/>
            <person name="Szeto E."/>
            <person name="Ivanova N."/>
            <person name="Mikhailova N."/>
            <person name="Ovchinnikova G."/>
            <person name="Pagani I."/>
            <person name="Pati A."/>
            <person name="Goodwin L."/>
            <person name="Peters L."/>
            <person name="Pitluck S."/>
            <person name="Woyke T."/>
            <person name="Kerfeld C."/>
        </authorList>
    </citation>
    <scope>NUCLEOTIDE SEQUENCE [LARGE SCALE GENOMIC DNA]</scope>
    <source>
        <strain evidence="8 9">PCC 9333</strain>
    </source>
</reference>
<dbReference type="InterPro" id="IPR005793">
    <property type="entry name" value="Formyl_trans_C"/>
</dbReference>
<keyword evidence="9" id="KW-1185">Reference proteome</keyword>
<feature type="domain" description="Formyl transferase C-terminal" evidence="7">
    <location>
        <begin position="206"/>
        <end position="321"/>
    </location>
</feature>
<evidence type="ECO:0000313" key="8">
    <source>
        <dbReference type="EMBL" id="AFZ12558.1"/>
    </source>
</evidence>
<dbReference type="PANTHER" id="PTHR11138:SF5">
    <property type="entry name" value="METHIONYL-TRNA FORMYLTRANSFERASE, MITOCHONDRIAL"/>
    <property type="match status" value="1"/>
</dbReference>
<name>K9VWU6_9CYAN</name>
<dbReference type="InterPro" id="IPR036477">
    <property type="entry name" value="Formyl_transf_N_sf"/>
</dbReference>
<evidence type="ECO:0000256" key="5">
    <source>
        <dbReference type="HAMAP-Rule" id="MF_00182"/>
    </source>
</evidence>
<dbReference type="HAMAP" id="MF_00182">
    <property type="entry name" value="Formyl_trans"/>
    <property type="match status" value="1"/>
</dbReference>
<dbReference type="PATRIC" id="fig|1173022.3.peg.1805"/>
<dbReference type="SUPFAM" id="SSF50486">
    <property type="entry name" value="FMT C-terminal domain-like"/>
    <property type="match status" value="1"/>
</dbReference>
<dbReference type="InterPro" id="IPR002376">
    <property type="entry name" value="Formyl_transf_N"/>
</dbReference>
<dbReference type="InterPro" id="IPR005794">
    <property type="entry name" value="Fmt"/>
</dbReference>
<dbReference type="CDD" id="cd08646">
    <property type="entry name" value="FMT_core_Met-tRNA-FMT_N"/>
    <property type="match status" value="1"/>
</dbReference>
<keyword evidence="3 5" id="KW-0808">Transferase</keyword>
<gene>
    <name evidence="5" type="primary">fmt</name>
    <name evidence="8" type="ORF">Cri9333_1670</name>
</gene>
<dbReference type="CDD" id="cd08704">
    <property type="entry name" value="Met_tRNA_FMT_C"/>
    <property type="match status" value="1"/>
</dbReference>
<accession>K9VWU6</accession>
<comment type="function">
    <text evidence="5">Attaches a formyl group to the free amino group of methionyl-tRNA(fMet). The formyl group appears to play a dual role in the initiator identity of N-formylmethionyl-tRNA by promoting its recognition by IF2 and preventing the misappropriation of this tRNA by the elongation apparatus.</text>
</comment>
<dbReference type="EMBL" id="CP003620">
    <property type="protein sequence ID" value="AFZ12558.1"/>
    <property type="molecule type" value="Genomic_DNA"/>
</dbReference>
<dbReference type="KEGG" id="cep:Cri9333_1670"/>
<feature type="domain" description="Formyl transferase N-terminal" evidence="6">
    <location>
        <begin position="1"/>
        <end position="180"/>
    </location>
</feature>
<evidence type="ECO:0000256" key="4">
    <source>
        <dbReference type="ARBA" id="ARBA00022917"/>
    </source>
</evidence>
<sequence>MKVVFFGTPQFAVSTLEKLVIHPKFDVLGVVTQPDKRRGRGNQMIPSPVKAVALAQQLPVWQPQRLKKDAETLNQLKQLEADVFVVVAYGQILSQEILDMPALGCINVHGSILPKYRGAAPIQRSIANGEAEAGITTMLMDAGMDTGSMLLQASIPIQLLDNAHQLALTLSIVGADLLVETLVKLERQEIQPMPQDSAQATYAPLIQKQDYYLNWSHKAIDLHNQIRGLYPDCVAKFRNEMLKITATAPIGAAYGSALPPKLQALEDNLSLSSVSGKAGEVVSIAKKLGPIVQTGEGLLLLLEVQMAGKRIQSGWDFVNGMRLSVGEVLEGFEL</sequence>
<dbReference type="Gene3D" id="3.40.50.12230">
    <property type="match status" value="1"/>
</dbReference>
<dbReference type="HOGENOM" id="CLU_033347_1_1_3"/>
<dbReference type="Pfam" id="PF00551">
    <property type="entry name" value="Formyl_trans_N"/>
    <property type="match status" value="1"/>
</dbReference>
<dbReference type="InterPro" id="IPR041711">
    <property type="entry name" value="Met-tRNA-FMT_N"/>
</dbReference>
<dbReference type="EC" id="2.1.2.9" evidence="2 5"/>
<dbReference type="InterPro" id="IPR044135">
    <property type="entry name" value="Met-tRNA-FMT_C"/>
</dbReference>
<dbReference type="Pfam" id="PF02911">
    <property type="entry name" value="Formyl_trans_C"/>
    <property type="match status" value="1"/>
</dbReference>
<dbReference type="AlphaFoldDB" id="K9VWU6"/>
<dbReference type="PROSITE" id="PS00373">
    <property type="entry name" value="GART"/>
    <property type="match status" value="1"/>
</dbReference>
<evidence type="ECO:0000259" key="7">
    <source>
        <dbReference type="Pfam" id="PF02911"/>
    </source>
</evidence>
<dbReference type="RefSeq" id="WP_015202678.1">
    <property type="nucleotide sequence ID" value="NC_019753.1"/>
</dbReference>
<organism evidence="8 9">
    <name type="scientific">Crinalium epipsammum PCC 9333</name>
    <dbReference type="NCBI Taxonomy" id="1173022"/>
    <lineage>
        <taxon>Bacteria</taxon>
        <taxon>Bacillati</taxon>
        <taxon>Cyanobacteriota</taxon>
        <taxon>Cyanophyceae</taxon>
        <taxon>Gomontiellales</taxon>
        <taxon>Gomontiellaceae</taxon>
        <taxon>Crinalium</taxon>
    </lineage>
</organism>